<dbReference type="KEGG" id="asn:102371489"/>
<feature type="domain" description="C2H2-type" evidence="13">
    <location>
        <begin position="636"/>
        <end position="663"/>
    </location>
</feature>
<keyword evidence="3" id="KW-0479">Metal-binding</keyword>
<dbReference type="FunFam" id="3.30.160.60:FF:001616">
    <property type="entry name" value="zinc finger protein 408 isoform X2"/>
    <property type="match status" value="1"/>
</dbReference>
<evidence type="ECO:0000256" key="9">
    <source>
        <dbReference type="ARBA" id="ARBA00023163"/>
    </source>
</evidence>
<evidence type="ECO:0000256" key="11">
    <source>
        <dbReference type="PROSITE-ProRule" id="PRU00042"/>
    </source>
</evidence>
<feature type="region of interest" description="Disordered" evidence="12">
    <location>
        <begin position="1"/>
        <end position="23"/>
    </location>
</feature>
<feature type="region of interest" description="Disordered" evidence="12">
    <location>
        <begin position="164"/>
        <end position="183"/>
    </location>
</feature>
<evidence type="ECO:0000256" key="2">
    <source>
        <dbReference type="ARBA" id="ARBA00006991"/>
    </source>
</evidence>
<feature type="domain" description="C2H2-type" evidence="13">
    <location>
        <begin position="525"/>
        <end position="552"/>
    </location>
</feature>
<dbReference type="GO" id="GO:0008270">
    <property type="term" value="F:zinc ion binding"/>
    <property type="evidence" value="ECO:0007669"/>
    <property type="project" value="UniProtKB-KW"/>
</dbReference>
<dbReference type="FunFam" id="3.30.160.60:FF:001136">
    <property type="entry name" value="Zinc finger protein 408"/>
    <property type="match status" value="1"/>
</dbReference>
<keyword evidence="6" id="KW-0862">Zinc</keyword>
<comment type="similarity">
    <text evidence="2">Belongs to the krueppel C2H2-type zinc-finger protein family.</text>
</comment>
<feature type="domain" description="C2H2-type" evidence="13">
    <location>
        <begin position="553"/>
        <end position="580"/>
    </location>
</feature>
<dbReference type="GO" id="GO:0005634">
    <property type="term" value="C:nucleus"/>
    <property type="evidence" value="ECO:0007669"/>
    <property type="project" value="UniProtKB-SubCell"/>
</dbReference>
<dbReference type="Pfam" id="PF00096">
    <property type="entry name" value="zf-C2H2"/>
    <property type="match status" value="6"/>
</dbReference>
<dbReference type="Gene3D" id="3.30.160.60">
    <property type="entry name" value="Classic Zinc Finger"/>
    <property type="match status" value="10"/>
</dbReference>
<name>A0A3Q0GZX6_ALLSI</name>
<feature type="domain" description="C2H2-type" evidence="13">
    <location>
        <begin position="434"/>
        <end position="461"/>
    </location>
</feature>
<keyword evidence="4" id="KW-0677">Repeat</keyword>
<dbReference type="InterPro" id="IPR013087">
    <property type="entry name" value="Znf_C2H2_type"/>
</dbReference>
<protein>
    <submittedName>
        <fullName evidence="15">Zinc finger protein 408</fullName>
    </submittedName>
</protein>
<dbReference type="SMART" id="SM00355">
    <property type="entry name" value="ZnF_C2H2"/>
    <property type="match status" value="10"/>
</dbReference>
<dbReference type="Pfam" id="PF13912">
    <property type="entry name" value="zf-C2H2_6"/>
    <property type="match status" value="1"/>
</dbReference>
<dbReference type="RefSeq" id="XP_025063723.1">
    <property type="nucleotide sequence ID" value="XM_025207938.1"/>
</dbReference>
<dbReference type="GeneID" id="102371489"/>
<dbReference type="InterPro" id="IPR036236">
    <property type="entry name" value="Znf_C2H2_sf"/>
</dbReference>
<dbReference type="FunFam" id="3.30.160.60:FF:000446">
    <property type="entry name" value="Zinc finger protein"/>
    <property type="match status" value="1"/>
</dbReference>
<dbReference type="FunFam" id="3.30.160.60:FF:001723">
    <property type="entry name" value="Zinc finger protein 408"/>
    <property type="match status" value="1"/>
</dbReference>
<dbReference type="SUPFAM" id="SSF57667">
    <property type="entry name" value="beta-beta-alpha zinc fingers"/>
    <property type="match status" value="5"/>
</dbReference>
<sequence>MGNKADSNQAGAGGGECGGAGPDPVLNPGSGWGVWFSWWWRDLSPVCCVLQEPAEETCPCPCSASWRSLVKQGHKEDEANVASVWFSGRLHIRVWRPIPAGAELLYWPKEAHDGPTEGEGRRLPSASDTIAVPEEEENPNGELAAAAVTETGTPMVETVVQREGASPAGKAAEPFSGCSDISKVMDKETRAQDVPTDEGKKQPAKCSHRLQGNNLEEEIMTPTNELSETAILRKENQHPESTSAAEADNRCNRGVVEGVDPLTEAEKADGKRREAHLGKLQLPLPPLNGVRLSARLAGKPRKIHTLTGQFRKCLQECSARVSGQEANSSIIYEGEDAVETCKKAGKVSKGCSKLESSKPRKKGLPDASEEQNEYPKVEITVELGEGSSGKLGVSQQKSQIQSERKYHCGDCGKAFLQLCHLKKHRFVHTGYKPFLCTECGRSYSSEESFKAHVLFHRGVRPFQCKQCEKAYGTKRDLREHEVLHTGKRPFTCEECGKTFARRPSLRIHRKIHLAKELDPASPKGCECAICERRLANPGSLRNHMRLHTGEKPFVCPYCGRDFRQQGNLRGHLRLHTGEKPYKCRFCGDAFPQIPELRRHLISHTGEAHLCTVCGKALKDPHTLRAHERLHTGDRPFKCEQCGKAYTLATKLRRHQKSHLEDKPYKCDICGMGYTLLQSLTRHKITHRTARDSNKLMEAVVSLDRDMQKAARKRPKRKAPQVGDTKEPTMLVVHSASTSEAELLITANGHCIATFPPTGSSPEPMVLGSETSAGQEPTNKDIIEITISEHEDKCIIVQDKGSPGDLVIIQESVGFSHVAEVVEVETGT</sequence>
<keyword evidence="9" id="KW-0804">Transcription</keyword>
<evidence type="ECO:0000313" key="14">
    <source>
        <dbReference type="Proteomes" id="UP000189705"/>
    </source>
</evidence>
<feature type="domain" description="C2H2-type" evidence="13">
    <location>
        <begin position="664"/>
        <end position="691"/>
    </location>
</feature>
<evidence type="ECO:0000256" key="5">
    <source>
        <dbReference type="ARBA" id="ARBA00022771"/>
    </source>
</evidence>
<feature type="domain" description="C2H2-type" evidence="13">
    <location>
        <begin position="490"/>
        <end position="517"/>
    </location>
</feature>
<evidence type="ECO:0000256" key="8">
    <source>
        <dbReference type="ARBA" id="ARBA00023125"/>
    </source>
</evidence>
<feature type="domain" description="C2H2-type" evidence="13">
    <location>
        <begin position="581"/>
        <end position="608"/>
    </location>
</feature>
<dbReference type="PANTHER" id="PTHR24381:SF390">
    <property type="entry name" value="ZINC FINGER PROTEIN 37 HOMOLOG"/>
    <property type="match status" value="1"/>
</dbReference>
<keyword evidence="5 11" id="KW-0863">Zinc-finger</keyword>
<dbReference type="Proteomes" id="UP000189705">
    <property type="component" value="Unplaced"/>
</dbReference>
<dbReference type="PROSITE" id="PS50157">
    <property type="entry name" value="ZINC_FINGER_C2H2_2"/>
    <property type="match status" value="10"/>
</dbReference>
<evidence type="ECO:0000256" key="12">
    <source>
        <dbReference type="SAM" id="MobiDB-lite"/>
    </source>
</evidence>
<reference evidence="15" key="1">
    <citation type="submission" date="2025-08" db="UniProtKB">
        <authorList>
            <consortium name="RefSeq"/>
        </authorList>
    </citation>
    <scope>IDENTIFICATION</scope>
</reference>
<dbReference type="AlphaFoldDB" id="A0A3Q0GZX6"/>
<dbReference type="FunFam" id="3.30.160.60:FF:001480">
    <property type="entry name" value="Si:cabz01071911.3"/>
    <property type="match status" value="1"/>
</dbReference>
<keyword evidence="8" id="KW-0238">DNA-binding</keyword>
<gene>
    <name evidence="15" type="primary">ZNF408</name>
</gene>
<evidence type="ECO:0000256" key="4">
    <source>
        <dbReference type="ARBA" id="ARBA00022737"/>
    </source>
</evidence>
<dbReference type="PANTHER" id="PTHR24381">
    <property type="entry name" value="ZINC FINGER PROTEIN"/>
    <property type="match status" value="1"/>
</dbReference>
<dbReference type="PROSITE" id="PS00028">
    <property type="entry name" value="ZINC_FINGER_C2H2_1"/>
    <property type="match status" value="10"/>
</dbReference>
<dbReference type="InParanoid" id="A0A3Q0GZX6"/>
<comment type="subcellular location">
    <subcellularLocation>
        <location evidence="1">Nucleus</location>
    </subcellularLocation>
</comment>
<evidence type="ECO:0000256" key="3">
    <source>
        <dbReference type="ARBA" id="ARBA00022723"/>
    </source>
</evidence>
<evidence type="ECO:0000256" key="7">
    <source>
        <dbReference type="ARBA" id="ARBA00023015"/>
    </source>
</evidence>
<keyword evidence="14" id="KW-1185">Reference proteome</keyword>
<feature type="compositionally biased region" description="Gly residues" evidence="12">
    <location>
        <begin position="11"/>
        <end position="21"/>
    </location>
</feature>
<evidence type="ECO:0000256" key="1">
    <source>
        <dbReference type="ARBA" id="ARBA00004123"/>
    </source>
</evidence>
<evidence type="ECO:0000313" key="15">
    <source>
        <dbReference type="RefSeq" id="XP_025063723.1"/>
    </source>
</evidence>
<dbReference type="GO" id="GO:0000981">
    <property type="term" value="F:DNA-binding transcription factor activity, RNA polymerase II-specific"/>
    <property type="evidence" value="ECO:0007669"/>
    <property type="project" value="TreeGrafter"/>
</dbReference>
<evidence type="ECO:0000256" key="6">
    <source>
        <dbReference type="ARBA" id="ARBA00022833"/>
    </source>
</evidence>
<organism evidence="14 15">
    <name type="scientific">Alligator sinensis</name>
    <name type="common">Chinese alligator</name>
    <dbReference type="NCBI Taxonomy" id="38654"/>
    <lineage>
        <taxon>Eukaryota</taxon>
        <taxon>Metazoa</taxon>
        <taxon>Chordata</taxon>
        <taxon>Craniata</taxon>
        <taxon>Vertebrata</taxon>
        <taxon>Euteleostomi</taxon>
        <taxon>Archelosauria</taxon>
        <taxon>Archosauria</taxon>
        <taxon>Crocodylia</taxon>
        <taxon>Alligatoridae</taxon>
        <taxon>Alligatorinae</taxon>
        <taxon>Alligator</taxon>
    </lineage>
</organism>
<feature type="region of interest" description="Disordered" evidence="12">
    <location>
        <begin position="351"/>
        <end position="372"/>
    </location>
</feature>
<feature type="domain" description="C2H2-type" evidence="13">
    <location>
        <begin position="462"/>
        <end position="489"/>
    </location>
</feature>
<proteinExistence type="inferred from homology"/>
<feature type="domain" description="C2H2-type" evidence="13">
    <location>
        <begin position="406"/>
        <end position="433"/>
    </location>
</feature>
<keyword evidence="10" id="KW-0539">Nucleus</keyword>
<accession>A0A3Q0GZX6</accession>
<dbReference type="CTD" id="79797"/>
<feature type="region of interest" description="Disordered" evidence="12">
    <location>
        <begin position="188"/>
        <end position="207"/>
    </location>
</feature>
<keyword evidence="7" id="KW-0805">Transcription regulation</keyword>
<dbReference type="FunFam" id="3.30.160.60:FF:001101">
    <property type="entry name" value="Zinc finger protein 408"/>
    <property type="match status" value="1"/>
</dbReference>
<dbReference type="STRING" id="38654.A0A3Q0GZX6"/>
<dbReference type="FunFam" id="3.30.160.60:FF:000849">
    <property type="entry name" value="Zinc finger protein 408"/>
    <property type="match status" value="2"/>
</dbReference>
<evidence type="ECO:0000256" key="10">
    <source>
        <dbReference type="ARBA" id="ARBA00023242"/>
    </source>
</evidence>
<evidence type="ECO:0000259" key="13">
    <source>
        <dbReference type="PROSITE" id="PS50157"/>
    </source>
</evidence>
<dbReference type="FunFam" id="3.30.160.60:FF:002169">
    <property type="entry name" value="Zgc:174573"/>
    <property type="match status" value="1"/>
</dbReference>
<dbReference type="FunFam" id="3.30.160.60:FF:001515">
    <property type="entry name" value="zinc finger protein 408"/>
    <property type="match status" value="1"/>
</dbReference>
<feature type="compositionally biased region" description="Basic and acidic residues" evidence="12">
    <location>
        <begin position="188"/>
        <end position="201"/>
    </location>
</feature>
<feature type="domain" description="C2H2-type" evidence="13">
    <location>
        <begin position="608"/>
        <end position="635"/>
    </location>
</feature>
<dbReference type="GO" id="GO:0000977">
    <property type="term" value="F:RNA polymerase II transcription regulatory region sequence-specific DNA binding"/>
    <property type="evidence" value="ECO:0007669"/>
    <property type="project" value="TreeGrafter"/>
</dbReference>